<evidence type="ECO:0000256" key="5">
    <source>
        <dbReference type="ARBA" id="ARBA00035269"/>
    </source>
</evidence>
<evidence type="ECO:0000256" key="1">
    <source>
        <dbReference type="ARBA" id="ARBA00008760"/>
    </source>
</evidence>
<evidence type="ECO:0000256" key="4">
    <source>
        <dbReference type="ARBA" id="ARBA00035265"/>
    </source>
</evidence>
<keyword evidence="2" id="KW-0689">Ribosomal protein</keyword>
<dbReference type="InterPro" id="IPR026569">
    <property type="entry name" value="Ribosomal_bL28"/>
</dbReference>
<accession>A0A4T0SUC8</accession>
<dbReference type="AlphaFoldDB" id="A0A4T0SUC8"/>
<evidence type="ECO:0000313" key="6">
    <source>
        <dbReference type="EMBL" id="TIC71228.1"/>
    </source>
</evidence>
<organism evidence="6 7">
    <name type="scientific">Wallemia mellicola</name>
    <dbReference type="NCBI Taxonomy" id="1708541"/>
    <lineage>
        <taxon>Eukaryota</taxon>
        <taxon>Fungi</taxon>
        <taxon>Dikarya</taxon>
        <taxon>Basidiomycota</taxon>
        <taxon>Wallemiomycotina</taxon>
        <taxon>Wallemiomycetes</taxon>
        <taxon>Wallemiales</taxon>
        <taxon>Wallemiaceae</taxon>
        <taxon>Wallemia</taxon>
    </lineage>
</organism>
<gene>
    <name evidence="6" type="ORF">E3Q02_00236</name>
</gene>
<evidence type="ECO:0000256" key="3">
    <source>
        <dbReference type="ARBA" id="ARBA00023274"/>
    </source>
</evidence>
<sequence length="124" mass="14569">MRLEKLAKLAFRFPNNVQPLERRLECGLLDGRKRQSGYNVSFSERHTRRSWYPNIQNKRLFSDSLQDFVKMKVSTKALRSIDRMGGLDNYLMKSSDDKLGLYGRALRRSVIDKRLEKTEENANV</sequence>
<dbReference type="GO" id="GO:0005762">
    <property type="term" value="C:mitochondrial large ribosomal subunit"/>
    <property type="evidence" value="ECO:0007669"/>
    <property type="project" value="TreeGrafter"/>
</dbReference>
<dbReference type="GO" id="GO:0006412">
    <property type="term" value="P:translation"/>
    <property type="evidence" value="ECO:0007669"/>
    <property type="project" value="InterPro"/>
</dbReference>
<dbReference type="PANTHER" id="PTHR13528">
    <property type="entry name" value="39S RIBOSOMAL PROTEIN L28, MITOCHONDRIAL"/>
    <property type="match status" value="1"/>
</dbReference>
<dbReference type="Proteomes" id="UP000309601">
    <property type="component" value="Unassembled WGS sequence"/>
</dbReference>
<dbReference type="InterPro" id="IPR001383">
    <property type="entry name" value="Ribosomal_bL28_bact-type"/>
</dbReference>
<dbReference type="NCBIfam" id="TIGR00009">
    <property type="entry name" value="L28"/>
    <property type="match status" value="1"/>
</dbReference>
<dbReference type="InterPro" id="IPR034704">
    <property type="entry name" value="Ribosomal_bL28/bL31-like_sf"/>
</dbReference>
<comment type="similarity">
    <text evidence="1">Belongs to the bacterial ribosomal protein bL28 family.</text>
</comment>
<dbReference type="HAMAP" id="MF_00373">
    <property type="entry name" value="Ribosomal_bL28"/>
    <property type="match status" value="1"/>
</dbReference>
<protein>
    <recommendedName>
        <fullName evidence="4">Large ribosomal subunit protein bL28c</fullName>
    </recommendedName>
    <alternativeName>
        <fullName evidence="5">Large ribosomal subunit protein bL28m</fullName>
    </alternativeName>
</protein>
<name>A0A4T0SUC8_9BASI</name>
<proteinExistence type="inferred from homology"/>
<evidence type="ECO:0000313" key="7">
    <source>
        <dbReference type="Proteomes" id="UP000309601"/>
    </source>
</evidence>
<keyword evidence="3" id="KW-0687">Ribonucleoprotein</keyword>
<dbReference type="Pfam" id="PF00830">
    <property type="entry name" value="Ribosomal_L28"/>
    <property type="match status" value="1"/>
</dbReference>
<evidence type="ECO:0000256" key="2">
    <source>
        <dbReference type="ARBA" id="ARBA00022980"/>
    </source>
</evidence>
<comment type="caution">
    <text evidence="6">The sequence shown here is derived from an EMBL/GenBank/DDBJ whole genome shotgun (WGS) entry which is preliminary data.</text>
</comment>
<dbReference type="EMBL" id="SPRW01000001">
    <property type="protein sequence ID" value="TIC71228.1"/>
    <property type="molecule type" value="Genomic_DNA"/>
</dbReference>
<reference evidence="6 7" key="1">
    <citation type="submission" date="2019-03" db="EMBL/GenBank/DDBJ databases">
        <title>Sequencing 25 genomes of Wallemia mellicola.</title>
        <authorList>
            <person name="Gostincar C."/>
        </authorList>
    </citation>
    <scope>NUCLEOTIDE SEQUENCE [LARGE SCALE GENOMIC DNA]</scope>
    <source>
        <strain evidence="6 7">EXF-1274</strain>
    </source>
</reference>
<dbReference type="GO" id="GO:0003735">
    <property type="term" value="F:structural constituent of ribosome"/>
    <property type="evidence" value="ECO:0007669"/>
    <property type="project" value="InterPro"/>
</dbReference>
<dbReference type="InterPro" id="IPR037147">
    <property type="entry name" value="Ribosomal_bL28_sf"/>
</dbReference>
<dbReference type="PANTHER" id="PTHR13528:SF2">
    <property type="entry name" value="LARGE RIBOSOMAL SUBUNIT PROTEIN BL28M"/>
    <property type="match status" value="1"/>
</dbReference>
<dbReference type="Gene3D" id="2.30.170.40">
    <property type="entry name" value="Ribosomal protein L28/L24"/>
    <property type="match status" value="1"/>
</dbReference>
<dbReference type="SUPFAM" id="SSF143800">
    <property type="entry name" value="L28p-like"/>
    <property type="match status" value="1"/>
</dbReference>
<dbReference type="FunFam" id="2.30.170.40:FF:000003">
    <property type="entry name" value="54S ribosomal protein L24"/>
    <property type="match status" value="1"/>
</dbReference>